<gene>
    <name evidence="1" type="ORF">FNL38_10884</name>
</gene>
<accession>A0A652YJI0</accession>
<name>A0A652YJI0_NOCGL</name>
<comment type="caution">
    <text evidence="1">The sequence shown here is derived from an EMBL/GenBank/DDBJ whole genome shotgun (WGS) entry which is preliminary data.</text>
</comment>
<proteinExistence type="predicted"/>
<dbReference type="EMBL" id="VNIQ01000008">
    <property type="protein sequence ID" value="TYQ01230.1"/>
    <property type="molecule type" value="Genomic_DNA"/>
</dbReference>
<reference evidence="1" key="1">
    <citation type="submission" date="2019-07" db="EMBL/GenBank/DDBJ databases">
        <title>Genomic Encyclopedia of Type Strains, Phase IV (KMG-IV): sequencing the most valuable type-strain genomes for metagenomic binning, comparative biology and taxonomic classification.</title>
        <authorList>
            <person name="Goeker M."/>
        </authorList>
    </citation>
    <scope>NUCLEOTIDE SEQUENCE</scope>
    <source>
        <strain evidence="1">DSM 44596</strain>
    </source>
</reference>
<evidence type="ECO:0000313" key="1">
    <source>
        <dbReference type="EMBL" id="TYQ01230.1"/>
    </source>
</evidence>
<protein>
    <submittedName>
        <fullName evidence="1">Uncharacterized protein</fullName>
    </submittedName>
</protein>
<dbReference type="AlphaFoldDB" id="A0A652YJI0"/>
<organism evidence="1">
    <name type="scientific">Nocardia globerula</name>
    <dbReference type="NCBI Taxonomy" id="1818"/>
    <lineage>
        <taxon>Bacteria</taxon>
        <taxon>Bacillati</taxon>
        <taxon>Actinomycetota</taxon>
        <taxon>Actinomycetes</taxon>
        <taxon>Mycobacteriales</taxon>
        <taxon>Nocardiaceae</taxon>
        <taxon>Nocardia</taxon>
    </lineage>
</organism>
<sequence length="103" mass="10639">MALTLSFLAFWATLSGVSILEVVLIYVGIPALITAFFAGASFLGKKTPGPVPPAFHLGESWDHAPILWSAVDEVTVRGGHHGSAHAIEAGSADLIGGTASGKW</sequence>